<evidence type="ECO:0000256" key="4">
    <source>
        <dbReference type="ARBA" id="ARBA00012483"/>
    </source>
</evidence>
<evidence type="ECO:0000259" key="15">
    <source>
        <dbReference type="PROSITE" id="PS50089"/>
    </source>
</evidence>
<dbReference type="AlphaFoldDB" id="A0A2G9IA47"/>
<keyword evidence="10" id="KW-0862">Zinc</keyword>
<evidence type="ECO:0000256" key="13">
    <source>
        <dbReference type="ARBA" id="ARBA00024209"/>
    </source>
</evidence>
<feature type="domain" description="RING-type" evidence="15">
    <location>
        <begin position="36"/>
        <end position="78"/>
    </location>
</feature>
<evidence type="ECO:0000256" key="8">
    <source>
        <dbReference type="ARBA" id="ARBA00022771"/>
    </source>
</evidence>
<comment type="subcellular location">
    <subcellularLocation>
        <location evidence="2">Membrane</location>
        <topology evidence="2">Single-pass membrane protein</topology>
    </subcellularLocation>
</comment>
<protein>
    <recommendedName>
        <fullName evidence="4">RING-type E3 ubiquitin transferase</fullName>
        <ecNumber evidence="4">2.3.2.27</ecNumber>
    </recommendedName>
</protein>
<evidence type="ECO:0000313" key="17">
    <source>
        <dbReference type="Proteomes" id="UP000231279"/>
    </source>
</evidence>
<evidence type="ECO:0000256" key="5">
    <source>
        <dbReference type="ARBA" id="ARBA00022679"/>
    </source>
</evidence>
<dbReference type="EMBL" id="NKXS01000068">
    <property type="protein sequence ID" value="PIN26619.1"/>
    <property type="molecule type" value="Genomic_DNA"/>
</dbReference>
<keyword evidence="17" id="KW-1185">Reference proteome</keyword>
<keyword evidence="9" id="KW-0833">Ubl conjugation pathway</keyword>
<sequence>MPVQQKGLDEATISGYPNFTYVQLKTHNTDAAMLGCSICLAEYKDTDLIRLLPDCGHFFHRNCVDRWLMLHPTCPVCRTSPLQIQ</sequence>
<keyword evidence="7" id="KW-0479">Metal-binding</keyword>
<evidence type="ECO:0000313" key="16">
    <source>
        <dbReference type="EMBL" id="PIN26619.1"/>
    </source>
</evidence>
<evidence type="ECO:0000256" key="12">
    <source>
        <dbReference type="ARBA" id="ARBA00023136"/>
    </source>
</evidence>
<dbReference type="InterPro" id="IPR013083">
    <property type="entry name" value="Znf_RING/FYVE/PHD"/>
</dbReference>
<comment type="pathway">
    <text evidence="3">Protein modification; protein ubiquitination.</text>
</comment>
<comment type="caution">
    <text evidence="16">The sequence shown here is derived from an EMBL/GenBank/DDBJ whole genome shotgun (WGS) entry which is preliminary data.</text>
</comment>
<evidence type="ECO:0000256" key="3">
    <source>
        <dbReference type="ARBA" id="ARBA00004906"/>
    </source>
</evidence>
<dbReference type="InterPro" id="IPR045899">
    <property type="entry name" value="ATL71-like"/>
</dbReference>
<dbReference type="Gene3D" id="3.30.40.10">
    <property type="entry name" value="Zinc/RING finger domain, C3HC4 (zinc finger)"/>
    <property type="match status" value="1"/>
</dbReference>
<keyword evidence="11" id="KW-1133">Transmembrane helix</keyword>
<evidence type="ECO:0000256" key="2">
    <source>
        <dbReference type="ARBA" id="ARBA00004167"/>
    </source>
</evidence>
<dbReference type="Pfam" id="PF13639">
    <property type="entry name" value="zf-RING_2"/>
    <property type="match status" value="1"/>
</dbReference>
<evidence type="ECO:0000256" key="1">
    <source>
        <dbReference type="ARBA" id="ARBA00000900"/>
    </source>
</evidence>
<evidence type="ECO:0000256" key="14">
    <source>
        <dbReference type="PROSITE-ProRule" id="PRU00175"/>
    </source>
</evidence>
<dbReference type="GO" id="GO:0016020">
    <property type="term" value="C:membrane"/>
    <property type="evidence" value="ECO:0007669"/>
    <property type="project" value="UniProtKB-SubCell"/>
</dbReference>
<keyword evidence="5" id="KW-0808">Transferase</keyword>
<dbReference type="SUPFAM" id="SSF57850">
    <property type="entry name" value="RING/U-box"/>
    <property type="match status" value="1"/>
</dbReference>
<keyword evidence="8 14" id="KW-0863">Zinc-finger</keyword>
<keyword evidence="6" id="KW-0812">Transmembrane</keyword>
<keyword evidence="12" id="KW-0472">Membrane</keyword>
<evidence type="ECO:0000256" key="10">
    <source>
        <dbReference type="ARBA" id="ARBA00022833"/>
    </source>
</evidence>
<proteinExistence type="inferred from homology"/>
<dbReference type="OrthoDB" id="8062037at2759"/>
<dbReference type="PANTHER" id="PTHR46719">
    <property type="entry name" value="TRANSCRIPTION FACTOR C2H2 FAMILY-RELATED"/>
    <property type="match status" value="1"/>
</dbReference>
<evidence type="ECO:0000256" key="6">
    <source>
        <dbReference type="ARBA" id="ARBA00022692"/>
    </source>
</evidence>
<comment type="similarity">
    <text evidence="13">Belongs to the RING-type zinc finger family. ATL subfamily.</text>
</comment>
<organism evidence="16 17">
    <name type="scientific">Handroanthus impetiginosus</name>
    <dbReference type="NCBI Taxonomy" id="429701"/>
    <lineage>
        <taxon>Eukaryota</taxon>
        <taxon>Viridiplantae</taxon>
        <taxon>Streptophyta</taxon>
        <taxon>Embryophyta</taxon>
        <taxon>Tracheophyta</taxon>
        <taxon>Spermatophyta</taxon>
        <taxon>Magnoliopsida</taxon>
        <taxon>eudicotyledons</taxon>
        <taxon>Gunneridae</taxon>
        <taxon>Pentapetalae</taxon>
        <taxon>asterids</taxon>
        <taxon>lamiids</taxon>
        <taxon>Lamiales</taxon>
        <taxon>Bignoniaceae</taxon>
        <taxon>Crescentiina</taxon>
        <taxon>Tabebuia alliance</taxon>
        <taxon>Handroanthus</taxon>
    </lineage>
</organism>
<evidence type="ECO:0000256" key="9">
    <source>
        <dbReference type="ARBA" id="ARBA00022786"/>
    </source>
</evidence>
<dbReference type="GO" id="GO:0061630">
    <property type="term" value="F:ubiquitin protein ligase activity"/>
    <property type="evidence" value="ECO:0007669"/>
    <property type="project" value="UniProtKB-EC"/>
</dbReference>
<name>A0A2G9IA47_9LAMI</name>
<dbReference type="PROSITE" id="PS50089">
    <property type="entry name" value="ZF_RING_2"/>
    <property type="match status" value="1"/>
</dbReference>
<dbReference type="Proteomes" id="UP000231279">
    <property type="component" value="Unassembled WGS sequence"/>
</dbReference>
<evidence type="ECO:0000256" key="7">
    <source>
        <dbReference type="ARBA" id="ARBA00022723"/>
    </source>
</evidence>
<dbReference type="SMART" id="SM00184">
    <property type="entry name" value="RING"/>
    <property type="match status" value="1"/>
</dbReference>
<dbReference type="EC" id="2.3.2.27" evidence="4"/>
<comment type="catalytic activity">
    <reaction evidence="1">
        <text>S-ubiquitinyl-[E2 ubiquitin-conjugating enzyme]-L-cysteine + [acceptor protein]-L-lysine = [E2 ubiquitin-conjugating enzyme]-L-cysteine + N(6)-ubiquitinyl-[acceptor protein]-L-lysine.</text>
        <dbReference type="EC" id="2.3.2.27"/>
    </reaction>
</comment>
<reference evidence="17" key="1">
    <citation type="journal article" date="2018" name="Gigascience">
        <title>Genome assembly of the Pink Ipe (Handroanthus impetiginosus, Bignoniaceae), a highly valued, ecologically keystone Neotropical timber forest tree.</title>
        <authorList>
            <person name="Silva-Junior O.B."/>
            <person name="Grattapaglia D."/>
            <person name="Novaes E."/>
            <person name="Collevatti R.G."/>
        </authorList>
    </citation>
    <scope>NUCLEOTIDE SEQUENCE [LARGE SCALE GENOMIC DNA]</scope>
    <source>
        <strain evidence="17">cv. UFG-1</strain>
    </source>
</reference>
<dbReference type="InterPro" id="IPR001841">
    <property type="entry name" value="Znf_RING"/>
</dbReference>
<dbReference type="STRING" id="429701.A0A2G9IA47"/>
<dbReference type="GO" id="GO:0008270">
    <property type="term" value="F:zinc ion binding"/>
    <property type="evidence" value="ECO:0007669"/>
    <property type="project" value="UniProtKB-KW"/>
</dbReference>
<gene>
    <name evidence="16" type="ORF">CDL12_00599</name>
</gene>
<accession>A0A2G9IA47</accession>
<dbReference type="FunFam" id="3.30.40.10:FF:000187">
    <property type="entry name" value="E3 ubiquitin-protein ligase ATL6"/>
    <property type="match status" value="1"/>
</dbReference>
<dbReference type="PANTHER" id="PTHR46719:SF7">
    <property type="entry name" value="RING-H2 FINGER PROTEIN ATL71-RELATED"/>
    <property type="match status" value="1"/>
</dbReference>
<evidence type="ECO:0000256" key="11">
    <source>
        <dbReference type="ARBA" id="ARBA00022989"/>
    </source>
</evidence>